<name>A0A9N9UF83_9HYPO</name>
<organism evidence="1 2">
    <name type="scientific">Clonostachys byssicola</name>
    <dbReference type="NCBI Taxonomy" id="160290"/>
    <lineage>
        <taxon>Eukaryota</taxon>
        <taxon>Fungi</taxon>
        <taxon>Dikarya</taxon>
        <taxon>Ascomycota</taxon>
        <taxon>Pezizomycotina</taxon>
        <taxon>Sordariomycetes</taxon>
        <taxon>Hypocreomycetidae</taxon>
        <taxon>Hypocreales</taxon>
        <taxon>Bionectriaceae</taxon>
        <taxon>Clonostachys</taxon>
    </lineage>
</organism>
<evidence type="ECO:0000313" key="2">
    <source>
        <dbReference type="Proteomes" id="UP000754883"/>
    </source>
</evidence>
<sequence length="263" mass="30063">MAPELGHYTDKVFCEVPVVEYLSKERGSLRFCGGCKGFLIVEMLRLLLTGSALPSMASDSQIQDYLWFRLGPGRFPGLKRMRRLFSKILSHVEAELKRGLCHALGEQEISTVIWLDHKETLQQHLESLETTMANDTDAWVWIKRLGTEEPDNGEEQERQDEPPRQVLVHGSGLLEKLLPALDALRLDHIAVFQASLTFVEAETKYHLAKAHQDTARSLDSWRRAEEQLRTADLKLESAKALLGQEEVMFQENVNRLIETRLEE</sequence>
<reference evidence="2" key="1">
    <citation type="submission" date="2019-06" db="EMBL/GenBank/DDBJ databases">
        <authorList>
            <person name="Broberg M."/>
        </authorList>
    </citation>
    <scope>NUCLEOTIDE SEQUENCE [LARGE SCALE GENOMIC DNA]</scope>
</reference>
<dbReference type="EMBL" id="CABFNO020001405">
    <property type="protein sequence ID" value="CAG9986840.1"/>
    <property type="molecule type" value="Genomic_DNA"/>
</dbReference>
<dbReference type="AlphaFoldDB" id="A0A9N9UF83"/>
<reference evidence="1 2" key="2">
    <citation type="submission" date="2021-10" db="EMBL/GenBank/DDBJ databases">
        <authorList>
            <person name="Piombo E."/>
        </authorList>
    </citation>
    <scope>NUCLEOTIDE SEQUENCE [LARGE SCALE GENOMIC DNA]</scope>
</reference>
<comment type="caution">
    <text evidence="1">The sequence shown here is derived from an EMBL/GenBank/DDBJ whole genome shotgun (WGS) entry which is preliminary data.</text>
</comment>
<dbReference type="OrthoDB" id="5137557at2759"/>
<proteinExistence type="predicted"/>
<keyword evidence="2" id="KW-1185">Reference proteome</keyword>
<accession>A0A9N9UF83</accession>
<dbReference type="Proteomes" id="UP000754883">
    <property type="component" value="Unassembled WGS sequence"/>
</dbReference>
<gene>
    <name evidence="1" type="ORF">CBYS24578_00008039</name>
</gene>
<evidence type="ECO:0000313" key="1">
    <source>
        <dbReference type="EMBL" id="CAG9986840.1"/>
    </source>
</evidence>
<protein>
    <submittedName>
        <fullName evidence="1">Uncharacterized protein</fullName>
    </submittedName>
</protein>